<organism evidence="1 2">
    <name type="scientific">Ottowia beijingensis</name>
    <dbReference type="NCBI Taxonomy" id="1207057"/>
    <lineage>
        <taxon>Bacteria</taxon>
        <taxon>Pseudomonadati</taxon>
        <taxon>Pseudomonadota</taxon>
        <taxon>Betaproteobacteria</taxon>
        <taxon>Burkholderiales</taxon>
        <taxon>Comamonadaceae</taxon>
        <taxon>Ottowia</taxon>
    </lineage>
</organism>
<gene>
    <name evidence="1" type="ORF">H0I39_00725</name>
</gene>
<proteinExistence type="predicted"/>
<protein>
    <recommendedName>
        <fullName evidence="3">HEAT repeat domain-containing protein</fullName>
    </recommendedName>
</protein>
<accession>A0A853IUY0</accession>
<reference evidence="1 2" key="1">
    <citation type="submission" date="2020-07" db="EMBL/GenBank/DDBJ databases">
        <authorList>
            <person name="Maaloum M."/>
        </authorList>
    </citation>
    <scope>NUCLEOTIDE SEQUENCE [LARGE SCALE GENOMIC DNA]</scope>
    <source>
        <strain evidence="1 2">GCS-AN-3</strain>
    </source>
</reference>
<dbReference type="Proteomes" id="UP000589716">
    <property type="component" value="Unassembled WGS sequence"/>
</dbReference>
<dbReference type="EMBL" id="JACCKX010000001">
    <property type="protein sequence ID" value="NZA00670.1"/>
    <property type="molecule type" value="Genomic_DNA"/>
</dbReference>
<keyword evidence="2" id="KW-1185">Reference proteome</keyword>
<dbReference type="AlphaFoldDB" id="A0A853IUY0"/>
<evidence type="ECO:0008006" key="3">
    <source>
        <dbReference type="Google" id="ProtNLM"/>
    </source>
</evidence>
<dbReference type="InterPro" id="IPR011989">
    <property type="entry name" value="ARM-like"/>
</dbReference>
<dbReference type="RefSeq" id="WP_180549225.1">
    <property type="nucleotide sequence ID" value="NZ_JACCKX010000001.1"/>
</dbReference>
<comment type="caution">
    <text evidence="1">The sequence shown here is derived from an EMBL/GenBank/DDBJ whole genome shotgun (WGS) entry which is preliminary data.</text>
</comment>
<dbReference type="Gene3D" id="1.25.10.10">
    <property type="entry name" value="Leucine-rich Repeat Variant"/>
    <property type="match status" value="1"/>
</dbReference>
<evidence type="ECO:0000313" key="2">
    <source>
        <dbReference type="Proteomes" id="UP000589716"/>
    </source>
</evidence>
<dbReference type="SUPFAM" id="SSF48371">
    <property type="entry name" value="ARM repeat"/>
    <property type="match status" value="1"/>
</dbReference>
<name>A0A853IUY0_9BURK</name>
<evidence type="ECO:0000313" key="1">
    <source>
        <dbReference type="EMBL" id="NZA00670.1"/>
    </source>
</evidence>
<sequence>MRAALEGAACAEVLWQGLLGPAEPVVRMRCADALEKFSRLQPAFIDARRAALLQLAQTPQPKEVRWHLMQMLPRVNWSPLECARVLAAIRSALRDGSAIVQVNALQALHELASRGEPFASASGEALRVALGASQASVRARAARLAGS</sequence>
<dbReference type="InterPro" id="IPR016024">
    <property type="entry name" value="ARM-type_fold"/>
</dbReference>